<sequence>MGLLGEVTRGLVRGADRMSAWTSKRGPRTFFKSRGCKVFGQITSSRKFRLVKDQVPVLMVPDLTGFKLKAYVSYRAPAGSEPPLTARALFQRTAAPLIEKDFKEGSFDPDALEKYGFENSQEGKLFRLFPKNFVR</sequence>
<comment type="subcellular location">
    <subcellularLocation>
        <location evidence="1">Mitochondrion</location>
    </subcellularLocation>
</comment>
<dbReference type="Pfam" id="PF09809">
    <property type="entry name" value="MRP-L27"/>
    <property type="match status" value="1"/>
</dbReference>
<evidence type="ECO:0000256" key="4">
    <source>
        <dbReference type="ARBA" id="ARBA00022980"/>
    </source>
</evidence>
<comment type="similarity">
    <text evidence="2">Belongs to the mitochondrion-specific ribosomal protein mL41 family.</text>
</comment>
<dbReference type="GO" id="GO:0003735">
    <property type="term" value="F:structural constituent of ribosome"/>
    <property type="evidence" value="ECO:0007669"/>
    <property type="project" value="InterPro"/>
</dbReference>
<dbReference type="PANTHER" id="PTHR21338:SF0">
    <property type="entry name" value="LARGE RIBOSOMAL SUBUNIT PROTEIN ML41"/>
    <property type="match status" value="1"/>
</dbReference>
<keyword evidence="3" id="KW-0809">Transit peptide</keyword>
<dbReference type="GO" id="GO:0006412">
    <property type="term" value="P:translation"/>
    <property type="evidence" value="ECO:0007669"/>
    <property type="project" value="TreeGrafter"/>
</dbReference>
<accession>A0A0B8RRX4</accession>
<keyword evidence="6" id="KW-0687">Ribonucleoprotein</keyword>
<dbReference type="EMBL" id="GBSH01000130">
    <property type="protein sequence ID" value="JAG68894.1"/>
    <property type="molecule type" value="Transcribed_RNA"/>
</dbReference>
<evidence type="ECO:0000313" key="7">
    <source>
        <dbReference type="EMBL" id="JAG68894.1"/>
    </source>
</evidence>
<evidence type="ECO:0000256" key="5">
    <source>
        <dbReference type="ARBA" id="ARBA00023128"/>
    </source>
</evidence>
<name>A0A0B8RRX4_9SAUR</name>
<reference evidence="7" key="1">
    <citation type="journal article" date="2014" name="BMC Genomics">
        <title>RNA-seq and high-definition mass spectrometry reveal the complex and divergent venoms of two rear-fanged colubrid snakes.</title>
        <authorList>
            <person name="McGivern J.J."/>
            <person name="Wray K.P."/>
            <person name="Margres M.J."/>
            <person name="Couch M.E."/>
            <person name="Mackessy S.P."/>
            <person name="Rokyta D.R."/>
        </authorList>
    </citation>
    <scope>NUCLEOTIDE SEQUENCE</scope>
    <source>
        <tissue evidence="7">Venom gland</tissue>
    </source>
</reference>
<dbReference type="InterPro" id="IPR019189">
    <property type="entry name" value="Ribosomal_mL41"/>
</dbReference>
<protein>
    <submittedName>
        <fullName evidence="7">39S ribosomal protein L41serine-threonine</fullName>
    </submittedName>
</protein>
<evidence type="ECO:0000256" key="6">
    <source>
        <dbReference type="ARBA" id="ARBA00023274"/>
    </source>
</evidence>
<evidence type="ECO:0000256" key="3">
    <source>
        <dbReference type="ARBA" id="ARBA00022946"/>
    </source>
</evidence>
<dbReference type="AlphaFoldDB" id="A0A0B8RRX4"/>
<keyword evidence="4 7" id="KW-0689">Ribosomal protein</keyword>
<dbReference type="PANTHER" id="PTHR21338">
    <property type="entry name" value="MITOCHONDRIAL RIBOSOMAL PROTEIN L41"/>
    <property type="match status" value="1"/>
</dbReference>
<evidence type="ECO:0000256" key="2">
    <source>
        <dbReference type="ARBA" id="ARBA00010152"/>
    </source>
</evidence>
<dbReference type="GO" id="GO:0005762">
    <property type="term" value="C:mitochondrial large ribosomal subunit"/>
    <property type="evidence" value="ECO:0007669"/>
    <property type="project" value="InterPro"/>
</dbReference>
<proteinExistence type="inferred from homology"/>
<evidence type="ECO:0000256" key="1">
    <source>
        <dbReference type="ARBA" id="ARBA00004173"/>
    </source>
</evidence>
<keyword evidence="5" id="KW-0496">Mitochondrion</keyword>
<organism evidence="7">
    <name type="scientific">Philothamnus irregularis</name>
    <name type="common">brown tree snake</name>
    <dbReference type="NCBI Taxonomy" id="1899461"/>
    <lineage>
        <taxon>Eukaryota</taxon>
        <taxon>Metazoa</taxon>
        <taxon>Chordata</taxon>
        <taxon>Craniata</taxon>
        <taxon>Vertebrata</taxon>
        <taxon>Euteleostomi</taxon>
        <taxon>Lepidosauria</taxon>
        <taxon>Squamata</taxon>
        <taxon>Bifurcata</taxon>
        <taxon>Unidentata</taxon>
        <taxon>Episquamata</taxon>
        <taxon>Toxicofera</taxon>
        <taxon>Serpentes</taxon>
        <taxon>Colubroidea</taxon>
        <taxon>Colubridae</taxon>
        <taxon>Colubrinae</taxon>
        <taxon>Philothamnus</taxon>
    </lineage>
</organism>